<dbReference type="AlphaFoldDB" id="A0A5B0LUD9"/>
<organism evidence="1 3">
    <name type="scientific">Puccinia graminis f. sp. tritici</name>
    <dbReference type="NCBI Taxonomy" id="56615"/>
    <lineage>
        <taxon>Eukaryota</taxon>
        <taxon>Fungi</taxon>
        <taxon>Dikarya</taxon>
        <taxon>Basidiomycota</taxon>
        <taxon>Pucciniomycotina</taxon>
        <taxon>Pucciniomycetes</taxon>
        <taxon>Pucciniales</taxon>
        <taxon>Pucciniaceae</taxon>
        <taxon>Puccinia</taxon>
    </lineage>
</organism>
<evidence type="ECO:0000313" key="2">
    <source>
        <dbReference type="EMBL" id="KAA1093530.1"/>
    </source>
</evidence>
<evidence type="ECO:0000313" key="3">
    <source>
        <dbReference type="Proteomes" id="UP000324748"/>
    </source>
</evidence>
<evidence type="ECO:0000313" key="4">
    <source>
        <dbReference type="Proteomes" id="UP000325313"/>
    </source>
</evidence>
<proteinExistence type="predicted"/>
<keyword evidence="3" id="KW-1185">Reference proteome</keyword>
<dbReference type="Gene3D" id="3.80.10.10">
    <property type="entry name" value="Ribonuclease Inhibitor"/>
    <property type="match status" value="1"/>
</dbReference>
<accession>A0A5B0LUD9</accession>
<reference evidence="3 4" key="1">
    <citation type="submission" date="2019-05" db="EMBL/GenBank/DDBJ databases">
        <title>Emergence of the Ug99 lineage of the wheat stem rust pathogen through somatic hybridization.</title>
        <authorList>
            <person name="Li F."/>
            <person name="Upadhyaya N.M."/>
            <person name="Sperschneider J."/>
            <person name="Matny O."/>
            <person name="Nguyen-Phuc H."/>
            <person name="Mago R."/>
            <person name="Raley C."/>
            <person name="Miller M.E."/>
            <person name="Silverstein K.A.T."/>
            <person name="Henningsen E."/>
            <person name="Hirsch C.D."/>
            <person name="Visser B."/>
            <person name="Pretorius Z.A."/>
            <person name="Steffenson B.J."/>
            <person name="Schwessinger B."/>
            <person name="Dodds P.N."/>
            <person name="Figueroa M."/>
        </authorList>
    </citation>
    <scope>NUCLEOTIDE SEQUENCE [LARGE SCALE GENOMIC DNA]</scope>
    <source>
        <strain evidence="1">21-0</strain>
        <strain evidence="2 4">Ug99</strain>
    </source>
</reference>
<evidence type="ECO:0000313" key="1">
    <source>
        <dbReference type="EMBL" id="KAA1067726.1"/>
    </source>
</evidence>
<protein>
    <recommendedName>
        <fullName evidence="5">F-box domain-containing protein</fullName>
    </recommendedName>
</protein>
<comment type="caution">
    <text evidence="1">The sequence shown here is derived from an EMBL/GenBank/DDBJ whole genome shotgun (WGS) entry which is preliminary data.</text>
</comment>
<name>A0A5B0LUD9_PUCGR</name>
<dbReference type="Proteomes" id="UP000324748">
    <property type="component" value="Unassembled WGS sequence"/>
</dbReference>
<gene>
    <name evidence="1" type="ORF">PGT21_015499</name>
    <name evidence="2" type="ORF">PGTUg99_025648</name>
</gene>
<dbReference type="OrthoDB" id="2508157at2759"/>
<dbReference type="EMBL" id="VDEP01000374">
    <property type="protein sequence ID" value="KAA1093530.1"/>
    <property type="molecule type" value="Genomic_DNA"/>
</dbReference>
<evidence type="ECO:0008006" key="5">
    <source>
        <dbReference type="Google" id="ProtNLM"/>
    </source>
</evidence>
<dbReference type="EMBL" id="VSWC01000184">
    <property type="protein sequence ID" value="KAA1067726.1"/>
    <property type="molecule type" value="Genomic_DNA"/>
</dbReference>
<dbReference type="Proteomes" id="UP000325313">
    <property type="component" value="Unassembled WGS sequence"/>
</dbReference>
<sequence>MVTVLDLPEKVLELVFDNLAADIGAFRSQATCLRLVCSKWEPFVYNRYLYRVMAFRSFDRAISFIRQIDQNSQSRPVPICRYLYIYRLDTIDDSTNFMPDRKTKVENLDALVELFSDSIEMLSIEVDKFLTLPRATIERIGRIKNLRHLTIGIYSKAAPSKILHSRQNLRVDSVPLGLPTDTECLHELLAAAQGLVTLSLEDFRPVCSPETIRPTLSNHKFSSITRLDLEIPPKPYTNGDEMIGIFHALPNLKKLKIRGLENGQSVLPLFEIVRETLEEIYIYHQEVLMSILGLEFPNLRVFKIGDWTTSLSQCLRRPMFSKSPLEVLALMIPFDEPFLVLPFESLPCLKKLVFGSSPMSYKNALRDSRDLLKSCTENGVKVVLISSQKIADY</sequence>
<dbReference type="InterPro" id="IPR032675">
    <property type="entry name" value="LRR_dom_sf"/>
</dbReference>